<feature type="domain" description="FERM" evidence="19">
    <location>
        <begin position="23"/>
        <end position="358"/>
    </location>
</feature>
<reference evidence="20" key="1">
    <citation type="thesis" date="2020" institute="ProQuest LLC" country="789 East Eisenhower Parkway, Ann Arbor, MI, USA">
        <title>Comparative Genomics and Chromosome Evolution.</title>
        <authorList>
            <person name="Mudd A.B."/>
        </authorList>
    </citation>
    <scope>NUCLEOTIDE SEQUENCE</scope>
    <source>
        <strain evidence="20">1538</strain>
        <tissue evidence="20">Blood</tissue>
    </source>
</reference>
<feature type="active site" description="Proton acceptor" evidence="14">
    <location>
        <position position="910"/>
    </location>
</feature>
<dbReference type="PIRSF" id="PIRSF000636">
    <property type="entry name" value="TyrPK_Jak"/>
    <property type="match status" value="1"/>
</dbReference>
<dbReference type="PANTHER" id="PTHR45807:SF3">
    <property type="entry name" value="TYROSINE-PROTEIN KINASE JAK3"/>
    <property type="match status" value="1"/>
</dbReference>
<evidence type="ECO:0000256" key="9">
    <source>
        <dbReference type="ARBA" id="ARBA00022859"/>
    </source>
</evidence>
<dbReference type="InterPro" id="IPR001245">
    <property type="entry name" value="Ser-Thr/Tyr_kinase_cat_dom"/>
</dbReference>
<dbReference type="FunFam" id="1.10.510.10:FF:000114">
    <property type="entry name" value="Tyrosine-protein kinase JAK2"/>
    <property type="match status" value="1"/>
</dbReference>
<dbReference type="GO" id="GO:0004715">
    <property type="term" value="F:non-membrane spanning protein tyrosine kinase activity"/>
    <property type="evidence" value="ECO:0007669"/>
    <property type="project" value="UniProtKB-EC"/>
</dbReference>
<keyword evidence="3" id="KW-0597">Phosphoprotein</keyword>
<dbReference type="GO" id="GO:0005524">
    <property type="term" value="F:ATP binding"/>
    <property type="evidence" value="ECO:0007669"/>
    <property type="project" value="UniProtKB-UniRule"/>
</dbReference>
<dbReference type="InterPro" id="IPR000299">
    <property type="entry name" value="FERM_domain"/>
</dbReference>
<dbReference type="GO" id="GO:0005131">
    <property type="term" value="F:growth hormone receptor binding"/>
    <property type="evidence" value="ECO:0007669"/>
    <property type="project" value="TreeGrafter"/>
</dbReference>
<keyword evidence="9" id="KW-0391">Immunity</keyword>
<dbReference type="Pfam" id="PF18377">
    <property type="entry name" value="FERM_F2"/>
    <property type="match status" value="1"/>
</dbReference>
<dbReference type="Gene3D" id="1.10.510.10">
    <property type="entry name" value="Transferase(Phosphotransferase) domain 1"/>
    <property type="match status" value="2"/>
</dbReference>
<dbReference type="PANTHER" id="PTHR45807">
    <property type="entry name" value="TYROSINE-PROTEIN KINASE HOPSCOTCH"/>
    <property type="match status" value="1"/>
</dbReference>
<dbReference type="FunFam" id="3.30.505.10:FF:000073">
    <property type="entry name" value="Tyrosine-protein kinase"/>
    <property type="match status" value="1"/>
</dbReference>
<evidence type="ECO:0000259" key="18">
    <source>
        <dbReference type="PROSITE" id="PS50011"/>
    </source>
</evidence>
<evidence type="ECO:0000256" key="3">
    <source>
        <dbReference type="ARBA" id="ARBA00022553"/>
    </source>
</evidence>
<dbReference type="Pfam" id="PF21990">
    <property type="entry name" value="SH2_1"/>
    <property type="match status" value="1"/>
</dbReference>
<evidence type="ECO:0000256" key="13">
    <source>
        <dbReference type="ARBA" id="ARBA00063638"/>
    </source>
</evidence>
<dbReference type="PROSITE" id="PS00107">
    <property type="entry name" value="PROTEIN_KINASE_ATP"/>
    <property type="match status" value="1"/>
</dbReference>
<dbReference type="InterPro" id="IPR036860">
    <property type="entry name" value="SH2_dom_sf"/>
</dbReference>
<dbReference type="GO" id="GO:0019221">
    <property type="term" value="P:cytokine-mediated signaling pathway"/>
    <property type="evidence" value="ECO:0007669"/>
    <property type="project" value="TreeGrafter"/>
</dbReference>
<dbReference type="Proteomes" id="UP001181693">
    <property type="component" value="Unassembled WGS sequence"/>
</dbReference>
<keyword evidence="4 17" id="KW-0808">Transferase</keyword>
<dbReference type="PROSITE" id="PS00109">
    <property type="entry name" value="PROTEIN_KINASE_TYR"/>
    <property type="match status" value="1"/>
</dbReference>
<dbReference type="InterPro" id="IPR041046">
    <property type="entry name" value="FERM_F2"/>
</dbReference>
<dbReference type="InterPro" id="IPR000719">
    <property type="entry name" value="Prot_kinase_dom"/>
</dbReference>
<organism evidence="20 21">
    <name type="scientific">Pyxicephalus adspersus</name>
    <name type="common">African bullfrog</name>
    <dbReference type="NCBI Taxonomy" id="30357"/>
    <lineage>
        <taxon>Eukaryota</taxon>
        <taxon>Metazoa</taxon>
        <taxon>Chordata</taxon>
        <taxon>Craniata</taxon>
        <taxon>Vertebrata</taxon>
        <taxon>Euteleostomi</taxon>
        <taxon>Amphibia</taxon>
        <taxon>Batrachia</taxon>
        <taxon>Anura</taxon>
        <taxon>Neobatrachia</taxon>
        <taxon>Ranoidea</taxon>
        <taxon>Pyxicephalidae</taxon>
        <taxon>Pyxicephalinae</taxon>
        <taxon>Pyxicephalus</taxon>
    </lineage>
</organism>
<comment type="subunit">
    <text evidence="13">Interacts with STAM2 and MYO18A. Interacts with SHB. Interacts with CD69.</text>
</comment>
<evidence type="ECO:0000256" key="2">
    <source>
        <dbReference type="ARBA" id="ARBA00022490"/>
    </source>
</evidence>
<comment type="catalytic activity">
    <reaction evidence="12 17">
        <text>L-tyrosyl-[protein] + ATP = O-phospho-L-tyrosyl-[protein] + ADP + H(+)</text>
        <dbReference type="Rhea" id="RHEA:10596"/>
        <dbReference type="Rhea" id="RHEA-COMP:10136"/>
        <dbReference type="Rhea" id="RHEA-COMP:20101"/>
        <dbReference type="ChEBI" id="CHEBI:15378"/>
        <dbReference type="ChEBI" id="CHEBI:30616"/>
        <dbReference type="ChEBI" id="CHEBI:46858"/>
        <dbReference type="ChEBI" id="CHEBI:61978"/>
        <dbReference type="ChEBI" id="CHEBI:456216"/>
        <dbReference type="EC" id="2.7.10.2"/>
    </reaction>
</comment>
<dbReference type="Gene3D" id="1.20.80.10">
    <property type="match status" value="1"/>
</dbReference>
<evidence type="ECO:0000313" key="21">
    <source>
        <dbReference type="Proteomes" id="UP001181693"/>
    </source>
</evidence>
<keyword evidence="5" id="KW-0677">Repeat</keyword>
<sequence length="1070" mass="122146">MSGEDAPLLYGSRSSSSYTSAIGSLSVLLYSSSLPSTPDSSNSLITFPGGQYSAEDLCIAAAKSCGILPVYQSLFALASPDLKTWYNPNYIFTVDGRIVYTVVYRIRFFFPEWIGTNGAKTTRCSIMNLSPDPLLSFQVIDYLFAQCRNDFISGRMQVPENMEGQEQCLALAVLDMMRLAQETQKTSKQILNSVSYKHCVPQSLRQSIVKLSFFSRKRLRRRVQNSLRKIRACTLTVPLIKIKYLMDLEKLDQSYQIETFAVKSTQKDSKDLLFRVCGSAGITWKEVESELWQPFCDFAEIVDIRITQANSQIVPEGRIVTITKQNNKILEGQFPVLKEALSFVSLVDEYYRLTTDSNHYFCEEVVPPRLRWNLENQCHGPITSEFAIFKLKTNDSMGGSYVLRCSPQDYDKFLLTVCLETPLGKDYQGCCIQCKNETFSLAGVPRHFSSLRSLLEYYQQHSLRLGVVSTCLTVCCPPRPKGAYLESQGKGSFTKIFHGVRRDTDGEEEREVDVLLKVLDASHQHYQESFLEAASIMNQLSHKHQVLLHGVCVGKQIVMVQEFISLGALDLYLKRQQQKGPIPTSWKLEVVKQLAYALCYMEDKQLVHGNISAKKILLSREGDKDTPPFIKLSDCGVSIKILEQGMLLERIPWLAPECVSDPRNLALESDCWSFGVTLWEIFNDGIVPLNAEEPEKKLQFYKEQMQLPTPHWIELASLEQQCISYNPALRPSFRSVIRELNNLIASDYELLVDSKGQQTKEGFRACDHSWEYQDPSVYEERHLKYISVLGKGNFGSVELCRYDPLGDNTGELVAVKKLQQSTAEHVRDFHRESLILRALHSDYIVKYKGICYSAGRRSFQLIMEYLPNGSLQEYLPKHRDILEFHHLLLYASQICKGMLYLGSQRYLHRDLASRNILVESVNHVKIGDFGLTKILPQDKEYYVVREKGQSPIFWHAPESLSDNMYSRESDVWSFGVLLYELFTYCERSCSPSAEYRHMMGPHNSQQTVCALVEMLRADKRLTSPPNCPAQVYKMMLSCWSFLPCERPSFSVLEHQCEQLKKMIQMGPAAE</sequence>
<dbReference type="GO" id="GO:0030154">
    <property type="term" value="P:cell differentiation"/>
    <property type="evidence" value="ECO:0007669"/>
    <property type="project" value="TreeGrafter"/>
</dbReference>
<dbReference type="FunFam" id="3.30.200.20:FF:000084">
    <property type="entry name" value="Tyrosine-protein kinase"/>
    <property type="match status" value="1"/>
</dbReference>
<dbReference type="InterPro" id="IPR041155">
    <property type="entry name" value="FERM_F1"/>
</dbReference>
<keyword evidence="21" id="KW-1185">Reference proteome</keyword>
<dbReference type="Pfam" id="PF17887">
    <property type="entry name" value="Jak1_Phl"/>
    <property type="match status" value="1"/>
</dbReference>
<dbReference type="Gene3D" id="3.30.200.20">
    <property type="entry name" value="Phosphorylase Kinase, domain 1"/>
    <property type="match status" value="2"/>
</dbReference>
<keyword evidence="10" id="KW-0727">SH2 domain</keyword>
<dbReference type="PRINTS" id="PR00109">
    <property type="entry name" value="TYRKINASE"/>
</dbReference>
<feature type="domain" description="Protein kinase" evidence="18">
    <location>
        <begin position="482"/>
        <end position="744"/>
    </location>
</feature>
<dbReference type="SMART" id="SM00219">
    <property type="entry name" value="TyrKc"/>
    <property type="match status" value="2"/>
</dbReference>
<accession>A0AAV3AUW6</accession>
<feature type="binding site" evidence="16">
    <location>
        <position position="817"/>
    </location>
    <ligand>
        <name>ATP</name>
        <dbReference type="ChEBI" id="CHEBI:30616"/>
    </ligand>
</feature>
<dbReference type="InterPro" id="IPR008266">
    <property type="entry name" value="Tyr_kinase_AS"/>
</dbReference>
<dbReference type="PRINTS" id="PR01823">
    <property type="entry name" value="JANUSKINASE"/>
</dbReference>
<name>A0AAV3AUW6_PYXAD</name>
<dbReference type="GO" id="GO:0005829">
    <property type="term" value="C:cytosol"/>
    <property type="evidence" value="ECO:0007669"/>
    <property type="project" value="TreeGrafter"/>
</dbReference>
<evidence type="ECO:0000256" key="10">
    <source>
        <dbReference type="ARBA" id="ARBA00022999"/>
    </source>
</evidence>
<dbReference type="CDD" id="cd14473">
    <property type="entry name" value="FERM_B-lobe"/>
    <property type="match status" value="1"/>
</dbReference>
<dbReference type="SUPFAM" id="SSF50729">
    <property type="entry name" value="PH domain-like"/>
    <property type="match status" value="1"/>
</dbReference>
<dbReference type="SUPFAM" id="SSF55550">
    <property type="entry name" value="SH2 domain"/>
    <property type="match status" value="1"/>
</dbReference>
<evidence type="ECO:0000256" key="12">
    <source>
        <dbReference type="ARBA" id="ARBA00051245"/>
    </source>
</evidence>
<evidence type="ECO:0000256" key="14">
    <source>
        <dbReference type="PIRSR" id="PIRSR000636-1"/>
    </source>
</evidence>
<dbReference type="InterPro" id="IPR035963">
    <property type="entry name" value="FERM_2"/>
</dbReference>
<evidence type="ECO:0000256" key="15">
    <source>
        <dbReference type="PIRSR" id="PIRSR000636-2"/>
    </source>
</evidence>
<dbReference type="GO" id="GO:0002376">
    <property type="term" value="P:immune system process"/>
    <property type="evidence" value="ECO:0007669"/>
    <property type="project" value="UniProtKB-KW"/>
</dbReference>
<dbReference type="SMART" id="SM00252">
    <property type="entry name" value="SH2"/>
    <property type="match status" value="1"/>
</dbReference>
<evidence type="ECO:0000256" key="5">
    <source>
        <dbReference type="ARBA" id="ARBA00022737"/>
    </source>
</evidence>
<protein>
    <recommendedName>
        <fullName evidence="17">Tyrosine-protein kinase</fullName>
        <ecNumber evidence="17">2.7.10.2</ecNumber>
    </recommendedName>
</protein>
<dbReference type="GO" id="GO:0035556">
    <property type="term" value="P:intracellular signal transduction"/>
    <property type="evidence" value="ECO:0007669"/>
    <property type="project" value="InterPro"/>
</dbReference>
<evidence type="ECO:0000256" key="11">
    <source>
        <dbReference type="ARBA" id="ARBA00023137"/>
    </source>
</evidence>
<evidence type="ECO:0000256" key="6">
    <source>
        <dbReference type="ARBA" id="ARBA00022741"/>
    </source>
</evidence>
<dbReference type="InterPro" id="IPR041381">
    <property type="entry name" value="JAK1-3/TYK2_PHL_dom"/>
</dbReference>
<dbReference type="Pfam" id="PF07714">
    <property type="entry name" value="PK_Tyr_Ser-Thr"/>
    <property type="match status" value="2"/>
</dbReference>
<dbReference type="InterPro" id="IPR019749">
    <property type="entry name" value="Band_41_domain"/>
</dbReference>
<dbReference type="PROSITE" id="PS50057">
    <property type="entry name" value="FERM_3"/>
    <property type="match status" value="1"/>
</dbReference>
<feature type="binding site" evidence="15">
    <location>
        <position position="816"/>
    </location>
    <ligand>
        <name>ATP</name>
        <dbReference type="ChEBI" id="CHEBI:30616"/>
    </ligand>
</feature>
<dbReference type="InterPro" id="IPR017441">
    <property type="entry name" value="Protein_kinase_ATP_BS"/>
</dbReference>
<keyword evidence="2" id="KW-0963">Cytoplasm</keyword>
<dbReference type="InterPro" id="IPR051286">
    <property type="entry name" value="JAK"/>
</dbReference>
<dbReference type="GO" id="GO:1903037">
    <property type="term" value="P:regulation of leukocyte cell-cell adhesion"/>
    <property type="evidence" value="ECO:0007669"/>
    <property type="project" value="UniProtKB-ARBA"/>
</dbReference>
<dbReference type="SUPFAM" id="SSF56112">
    <property type="entry name" value="Protein kinase-like (PK-like)"/>
    <property type="match status" value="2"/>
</dbReference>
<keyword evidence="7 17" id="KW-0418">Kinase</keyword>
<gene>
    <name evidence="20" type="ORF">GDO54_008726</name>
</gene>
<comment type="subcellular location">
    <subcellularLocation>
        <location evidence="1">Cytoplasm</location>
    </subcellularLocation>
</comment>
<dbReference type="InterPro" id="IPR011009">
    <property type="entry name" value="Kinase-like_dom_sf"/>
</dbReference>
<evidence type="ECO:0000256" key="1">
    <source>
        <dbReference type="ARBA" id="ARBA00004496"/>
    </source>
</evidence>
<dbReference type="EMBL" id="DYDO01000003">
    <property type="protein sequence ID" value="DBA28341.1"/>
    <property type="molecule type" value="Genomic_DNA"/>
</dbReference>
<dbReference type="Gene3D" id="3.30.505.10">
    <property type="entry name" value="SH2 domain"/>
    <property type="match status" value="1"/>
</dbReference>
<evidence type="ECO:0000313" key="20">
    <source>
        <dbReference type="EMBL" id="DBA28341.1"/>
    </source>
</evidence>
<keyword evidence="6 15" id="KW-0547">Nucleotide-binding</keyword>
<dbReference type="InterPro" id="IPR020635">
    <property type="entry name" value="Tyr_kinase_cat_dom"/>
</dbReference>
<dbReference type="GO" id="GO:0060397">
    <property type="term" value="P:growth hormone receptor signaling pathway via JAK-STAT"/>
    <property type="evidence" value="ECO:0007669"/>
    <property type="project" value="TreeGrafter"/>
</dbReference>
<dbReference type="PROSITE" id="PS50011">
    <property type="entry name" value="PROTEIN_KINASE_DOM"/>
    <property type="match status" value="2"/>
</dbReference>
<evidence type="ECO:0000256" key="16">
    <source>
        <dbReference type="PROSITE-ProRule" id="PRU10141"/>
    </source>
</evidence>
<dbReference type="InterPro" id="IPR000980">
    <property type="entry name" value="SH2"/>
</dbReference>
<dbReference type="SMART" id="SM00295">
    <property type="entry name" value="B41"/>
    <property type="match status" value="1"/>
</dbReference>
<dbReference type="GO" id="GO:0050863">
    <property type="term" value="P:regulation of T cell activation"/>
    <property type="evidence" value="ECO:0007669"/>
    <property type="project" value="UniProtKB-ARBA"/>
</dbReference>
<keyword evidence="8 15" id="KW-0067">ATP-binding</keyword>
<dbReference type="InterPro" id="IPR019748">
    <property type="entry name" value="FERM_central"/>
</dbReference>
<dbReference type="AlphaFoldDB" id="A0AAV3AUW6"/>
<dbReference type="EC" id="2.7.10.2" evidence="17"/>
<evidence type="ECO:0000256" key="8">
    <source>
        <dbReference type="ARBA" id="ARBA00022840"/>
    </source>
</evidence>
<dbReference type="GO" id="GO:0007259">
    <property type="term" value="P:cell surface receptor signaling pathway via JAK-STAT"/>
    <property type="evidence" value="ECO:0007669"/>
    <property type="project" value="TreeGrafter"/>
</dbReference>
<dbReference type="Pfam" id="PF18379">
    <property type="entry name" value="FERM_F1"/>
    <property type="match status" value="1"/>
</dbReference>
<evidence type="ECO:0000256" key="4">
    <source>
        <dbReference type="ARBA" id="ARBA00022679"/>
    </source>
</evidence>
<dbReference type="GO" id="GO:0016020">
    <property type="term" value="C:membrane"/>
    <property type="evidence" value="ECO:0007669"/>
    <property type="project" value="InterPro"/>
</dbReference>
<evidence type="ECO:0000259" key="19">
    <source>
        <dbReference type="PROSITE" id="PS50057"/>
    </source>
</evidence>
<dbReference type="InterPro" id="IPR014352">
    <property type="entry name" value="FERM/acyl-CoA-bd_prot_sf"/>
</dbReference>
<comment type="caution">
    <text evidence="20">The sequence shown here is derived from an EMBL/GenBank/DDBJ whole genome shotgun (WGS) entry which is preliminary data.</text>
</comment>
<dbReference type="SUPFAM" id="SSF47031">
    <property type="entry name" value="Second domain of FERM"/>
    <property type="match status" value="1"/>
</dbReference>
<dbReference type="FunFam" id="1.10.510.10:FF:000110">
    <property type="entry name" value="Tyrosine-protein kinase"/>
    <property type="match status" value="1"/>
</dbReference>
<dbReference type="InterPro" id="IPR016251">
    <property type="entry name" value="Tyr_kinase_non-rcpt_Jak/Tyk2"/>
</dbReference>
<keyword evidence="11 17" id="KW-0829">Tyrosine-protein kinase</keyword>
<evidence type="ECO:0000256" key="7">
    <source>
        <dbReference type="ARBA" id="ARBA00022777"/>
    </source>
</evidence>
<feature type="domain" description="Protein kinase" evidence="18">
    <location>
        <begin position="783"/>
        <end position="1057"/>
    </location>
</feature>
<evidence type="ECO:0000256" key="17">
    <source>
        <dbReference type="RuleBase" id="RU362096"/>
    </source>
</evidence>
<comment type="similarity">
    <text evidence="17">Belongs to the protein kinase superfamily. Tyr protein kinase family.</text>
</comment>
<feature type="binding site" evidence="15">
    <location>
        <begin position="789"/>
        <end position="797"/>
    </location>
    <ligand>
        <name>ATP</name>
        <dbReference type="ChEBI" id="CHEBI:30616"/>
    </ligand>
</feature>
<proteinExistence type="inferred from homology"/>